<reference evidence="2 3" key="1">
    <citation type="journal article" date="2015" name="Nature">
        <title>rRNA introns, odd ribosomes, and small enigmatic genomes across a large radiation of phyla.</title>
        <authorList>
            <person name="Brown C.T."/>
            <person name="Hug L.A."/>
            <person name="Thomas B.C."/>
            <person name="Sharon I."/>
            <person name="Castelle C.J."/>
            <person name="Singh A."/>
            <person name="Wilkins M.J."/>
            <person name="Williams K.H."/>
            <person name="Banfield J.F."/>
        </authorList>
    </citation>
    <scope>NUCLEOTIDE SEQUENCE [LARGE SCALE GENOMIC DNA]</scope>
</reference>
<protein>
    <submittedName>
        <fullName evidence="2">Uncharacterized protein</fullName>
    </submittedName>
</protein>
<organism evidence="2 3">
    <name type="scientific">Candidatus Woesebacteria bacterium GW2011_GWA1_39_8</name>
    <dbReference type="NCBI Taxonomy" id="1618552"/>
    <lineage>
        <taxon>Bacteria</taxon>
        <taxon>Candidatus Woeseibacteriota</taxon>
    </lineage>
</organism>
<dbReference type="AlphaFoldDB" id="A0A0G0SWB2"/>
<dbReference type="Pfam" id="PF10861">
    <property type="entry name" value="DUF2784"/>
    <property type="match status" value="1"/>
</dbReference>
<keyword evidence="1" id="KW-0812">Transmembrane</keyword>
<keyword evidence="1" id="KW-1133">Transmembrane helix</keyword>
<comment type="caution">
    <text evidence="2">The sequence shown here is derived from an EMBL/GenBank/DDBJ whole genome shotgun (WGS) entry which is preliminary data.</text>
</comment>
<evidence type="ECO:0000313" key="3">
    <source>
        <dbReference type="Proteomes" id="UP000034793"/>
    </source>
</evidence>
<gene>
    <name evidence="2" type="ORF">UT61_C0019G0029</name>
</gene>
<feature type="transmembrane region" description="Helical" evidence="1">
    <location>
        <begin position="12"/>
        <end position="33"/>
    </location>
</feature>
<evidence type="ECO:0000313" key="2">
    <source>
        <dbReference type="EMBL" id="KKR29912.1"/>
    </source>
</evidence>
<dbReference type="InterPro" id="IPR021218">
    <property type="entry name" value="DUF2784"/>
</dbReference>
<dbReference type="Proteomes" id="UP000034793">
    <property type="component" value="Unassembled WGS sequence"/>
</dbReference>
<accession>A0A0G0SWB2</accession>
<sequence length="115" mass="13410">MNSLEKYKILFLANLVFMVHIALVLVILFGWHFESIHTIYVLILIITLISELFLGYCLLTKLEFDLRKKLDPALNYDSSFISYYGYRLLGLNIPGKYIRYPAIIFLVVSLFIALK</sequence>
<evidence type="ECO:0000256" key="1">
    <source>
        <dbReference type="SAM" id="Phobius"/>
    </source>
</evidence>
<proteinExistence type="predicted"/>
<feature type="transmembrane region" description="Helical" evidence="1">
    <location>
        <begin position="97"/>
        <end position="114"/>
    </location>
</feature>
<feature type="transmembrane region" description="Helical" evidence="1">
    <location>
        <begin position="39"/>
        <end position="59"/>
    </location>
</feature>
<dbReference type="EMBL" id="LBXL01000019">
    <property type="protein sequence ID" value="KKR29912.1"/>
    <property type="molecule type" value="Genomic_DNA"/>
</dbReference>
<name>A0A0G0SWB2_9BACT</name>
<keyword evidence="1" id="KW-0472">Membrane</keyword>